<evidence type="ECO:0000313" key="1">
    <source>
        <dbReference type="EMBL" id="PNT35528.1"/>
    </source>
</evidence>
<dbReference type="EMBL" id="CM009294">
    <property type="protein sequence ID" value="PNT35528.1"/>
    <property type="molecule type" value="Genomic_DNA"/>
</dbReference>
<sequence>MCPSPNYLFHNAFPGISDNTYSILLDMLRRLDLINNWEASLHYGFGKGMEMSVGLAEFEIIDFHCIYIWTIIM</sequence>
<evidence type="ECO:0000313" key="2">
    <source>
        <dbReference type="Proteomes" id="UP000006729"/>
    </source>
</evidence>
<proteinExistence type="predicted"/>
<dbReference type="AlphaFoldDB" id="A0A2K2ADC4"/>
<gene>
    <name evidence="1" type="ORF">POPTR_005G080400</name>
</gene>
<organism evidence="1 2">
    <name type="scientific">Populus trichocarpa</name>
    <name type="common">Western balsam poplar</name>
    <name type="synonym">Populus balsamifera subsp. trichocarpa</name>
    <dbReference type="NCBI Taxonomy" id="3694"/>
    <lineage>
        <taxon>Eukaryota</taxon>
        <taxon>Viridiplantae</taxon>
        <taxon>Streptophyta</taxon>
        <taxon>Embryophyta</taxon>
        <taxon>Tracheophyta</taxon>
        <taxon>Spermatophyta</taxon>
        <taxon>Magnoliopsida</taxon>
        <taxon>eudicotyledons</taxon>
        <taxon>Gunneridae</taxon>
        <taxon>Pentapetalae</taxon>
        <taxon>rosids</taxon>
        <taxon>fabids</taxon>
        <taxon>Malpighiales</taxon>
        <taxon>Salicaceae</taxon>
        <taxon>Saliceae</taxon>
        <taxon>Populus</taxon>
    </lineage>
</organism>
<accession>A0A2K2ADC4</accession>
<name>A0A2K2ADC4_POPTR</name>
<protein>
    <submittedName>
        <fullName evidence="1">Uncharacterized protein</fullName>
    </submittedName>
</protein>
<keyword evidence="2" id="KW-1185">Reference proteome</keyword>
<reference evidence="1 2" key="1">
    <citation type="journal article" date="2006" name="Science">
        <title>The genome of black cottonwood, Populus trichocarpa (Torr. &amp; Gray).</title>
        <authorList>
            <person name="Tuskan G.A."/>
            <person name="Difazio S."/>
            <person name="Jansson S."/>
            <person name="Bohlmann J."/>
            <person name="Grigoriev I."/>
            <person name="Hellsten U."/>
            <person name="Putnam N."/>
            <person name="Ralph S."/>
            <person name="Rombauts S."/>
            <person name="Salamov A."/>
            <person name="Schein J."/>
            <person name="Sterck L."/>
            <person name="Aerts A."/>
            <person name="Bhalerao R.R."/>
            <person name="Bhalerao R.P."/>
            <person name="Blaudez D."/>
            <person name="Boerjan W."/>
            <person name="Brun A."/>
            <person name="Brunner A."/>
            <person name="Busov V."/>
            <person name="Campbell M."/>
            <person name="Carlson J."/>
            <person name="Chalot M."/>
            <person name="Chapman J."/>
            <person name="Chen G.L."/>
            <person name="Cooper D."/>
            <person name="Coutinho P.M."/>
            <person name="Couturier J."/>
            <person name="Covert S."/>
            <person name="Cronk Q."/>
            <person name="Cunningham R."/>
            <person name="Davis J."/>
            <person name="Degroeve S."/>
            <person name="Dejardin A."/>
            <person name="Depamphilis C."/>
            <person name="Detter J."/>
            <person name="Dirks B."/>
            <person name="Dubchak I."/>
            <person name="Duplessis S."/>
            <person name="Ehlting J."/>
            <person name="Ellis B."/>
            <person name="Gendler K."/>
            <person name="Goodstein D."/>
            <person name="Gribskov M."/>
            <person name="Grimwood J."/>
            <person name="Groover A."/>
            <person name="Gunter L."/>
            <person name="Hamberger B."/>
            <person name="Heinze B."/>
            <person name="Helariutta Y."/>
            <person name="Henrissat B."/>
            <person name="Holligan D."/>
            <person name="Holt R."/>
            <person name="Huang W."/>
            <person name="Islam-Faridi N."/>
            <person name="Jones S."/>
            <person name="Jones-Rhoades M."/>
            <person name="Jorgensen R."/>
            <person name="Joshi C."/>
            <person name="Kangasjarvi J."/>
            <person name="Karlsson J."/>
            <person name="Kelleher C."/>
            <person name="Kirkpatrick R."/>
            <person name="Kirst M."/>
            <person name="Kohler A."/>
            <person name="Kalluri U."/>
            <person name="Larimer F."/>
            <person name="Leebens-Mack J."/>
            <person name="Leple J.C."/>
            <person name="Locascio P."/>
            <person name="Lou Y."/>
            <person name="Lucas S."/>
            <person name="Martin F."/>
            <person name="Montanini B."/>
            <person name="Napoli C."/>
            <person name="Nelson D.R."/>
            <person name="Nelson C."/>
            <person name="Nieminen K."/>
            <person name="Nilsson O."/>
            <person name="Pereda V."/>
            <person name="Peter G."/>
            <person name="Philippe R."/>
            <person name="Pilate G."/>
            <person name="Poliakov A."/>
            <person name="Razumovskaya J."/>
            <person name="Richardson P."/>
            <person name="Rinaldi C."/>
            <person name="Ritland K."/>
            <person name="Rouze P."/>
            <person name="Ryaboy D."/>
            <person name="Schmutz J."/>
            <person name="Schrader J."/>
            <person name="Segerman B."/>
            <person name="Shin H."/>
            <person name="Siddiqui A."/>
            <person name="Sterky F."/>
            <person name="Terry A."/>
            <person name="Tsai C.J."/>
            <person name="Uberbacher E."/>
            <person name="Unneberg P."/>
            <person name="Vahala J."/>
            <person name="Wall K."/>
            <person name="Wessler S."/>
            <person name="Yang G."/>
            <person name="Yin T."/>
            <person name="Douglas C."/>
            <person name="Marra M."/>
            <person name="Sandberg G."/>
            <person name="Van de Peer Y."/>
            <person name="Rokhsar D."/>
        </authorList>
    </citation>
    <scope>NUCLEOTIDE SEQUENCE [LARGE SCALE GENOMIC DNA]</scope>
    <source>
        <strain evidence="2">cv. Nisqually</strain>
    </source>
</reference>
<dbReference type="Proteomes" id="UP000006729">
    <property type="component" value="Chromosome 5"/>
</dbReference>
<dbReference type="InParanoid" id="A0A2K2ADC4"/>